<feature type="transmembrane region" description="Helical" evidence="5">
    <location>
        <begin position="54"/>
        <end position="73"/>
    </location>
</feature>
<dbReference type="GO" id="GO:0022857">
    <property type="term" value="F:transmembrane transporter activity"/>
    <property type="evidence" value="ECO:0007669"/>
    <property type="project" value="InterPro"/>
</dbReference>
<dbReference type="GO" id="GO:0005886">
    <property type="term" value="C:plasma membrane"/>
    <property type="evidence" value="ECO:0007669"/>
    <property type="project" value="UniProtKB-SubCell"/>
</dbReference>
<dbReference type="InterPro" id="IPR011701">
    <property type="entry name" value="MFS"/>
</dbReference>
<evidence type="ECO:0000256" key="2">
    <source>
        <dbReference type="ARBA" id="ARBA00022692"/>
    </source>
</evidence>
<dbReference type="Pfam" id="PF07690">
    <property type="entry name" value="MFS_1"/>
    <property type="match status" value="1"/>
</dbReference>
<keyword evidence="8" id="KW-1185">Reference proteome</keyword>
<evidence type="ECO:0000313" key="8">
    <source>
        <dbReference type="Proteomes" id="UP000582974"/>
    </source>
</evidence>
<gene>
    <name evidence="7" type="ORF">H0B56_08745</name>
</gene>
<dbReference type="PANTHER" id="PTHR23531">
    <property type="entry name" value="QUINOLENE RESISTANCE PROTEIN NORA"/>
    <property type="match status" value="1"/>
</dbReference>
<comment type="caution">
    <text evidence="7">The sequence shown here is derived from an EMBL/GenBank/DDBJ whole genome shotgun (WGS) entry which is preliminary data.</text>
</comment>
<dbReference type="EMBL" id="JACCKD010000003">
    <property type="protein sequence ID" value="MBA0125623.1"/>
    <property type="molecule type" value="Genomic_DNA"/>
</dbReference>
<feature type="transmembrane region" description="Helical" evidence="5">
    <location>
        <begin position="276"/>
        <end position="296"/>
    </location>
</feature>
<proteinExistence type="predicted"/>
<feature type="transmembrane region" description="Helical" evidence="5">
    <location>
        <begin position="352"/>
        <end position="385"/>
    </location>
</feature>
<feature type="transmembrane region" description="Helical" evidence="5">
    <location>
        <begin position="85"/>
        <end position="104"/>
    </location>
</feature>
<comment type="subcellular location">
    <subcellularLocation>
        <location evidence="1">Cell membrane</location>
        <topology evidence="1">Multi-pass membrane protein</topology>
    </subcellularLocation>
</comment>
<evidence type="ECO:0000256" key="5">
    <source>
        <dbReference type="SAM" id="Phobius"/>
    </source>
</evidence>
<evidence type="ECO:0000256" key="3">
    <source>
        <dbReference type="ARBA" id="ARBA00022989"/>
    </source>
</evidence>
<keyword evidence="2 5" id="KW-0812">Transmembrane</keyword>
<feature type="transmembrane region" description="Helical" evidence="5">
    <location>
        <begin position="145"/>
        <end position="166"/>
    </location>
</feature>
<dbReference type="PANTHER" id="PTHR23531:SF1">
    <property type="entry name" value="QUINOLENE RESISTANCE PROTEIN NORA"/>
    <property type="match status" value="1"/>
</dbReference>
<dbReference type="InterPro" id="IPR020846">
    <property type="entry name" value="MFS_dom"/>
</dbReference>
<feature type="transmembrane region" description="Helical" evidence="5">
    <location>
        <begin position="21"/>
        <end position="42"/>
    </location>
</feature>
<feature type="domain" description="Major facilitator superfamily (MFS) profile" evidence="6">
    <location>
        <begin position="20"/>
        <end position="389"/>
    </location>
</feature>
<evidence type="ECO:0000256" key="1">
    <source>
        <dbReference type="ARBA" id="ARBA00004651"/>
    </source>
</evidence>
<reference evidence="7 8" key="1">
    <citation type="submission" date="2020-07" db="EMBL/GenBank/DDBJ databases">
        <title>Genome of Haloechinothrix sp.</title>
        <authorList>
            <person name="Tang S.-K."/>
            <person name="Yang L."/>
            <person name="Zhu W.-Y."/>
        </authorList>
    </citation>
    <scope>NUCLEOTIDE SEQUENCE [LARGE SCALE GENOMIC DNA]</scope>
    <source>
        <strain evidence="7 8">YIM 98757</strain>
    </source>
</reference>
<feature type="transmembrane region" description="Helical" evidence="5">
    <location>
        <begin position="244"/>
        <end position="264"/>
    </location>
</feature>
<keyword evidence="3 5" id="KW-1133">Transmembrane helix</keyword>
<dbReference type="Proteomes" id="UP000582974">
    <property type="component" value="Unassembled WGS sequence"/>
</dbReference>
<dbReference type="RefSeq" id="WP_180892491.1">
    <property type="nucleotide sequence ID" value="NZ_JACCKD010000003.1"/>
</dbReference>
<dbReference type="PROSITE" id="PS50850">
    <property type="entry name" value="MFS"/>
    <property type="match status" value="1"/>
</dbReference>
<evidence type="ECO:0000313" key="7">
    <source>
        <dbReference type="EMBL" id="MBA0125623.1"/>
    </source>
</evidence>
<feature type="transmembrane region" description="Helical" evidence="5">
    <location>
        <begin position="172"/>
        <end position="193"/>
    </location>
</feature>
<dbReference type="InterPro" id="IPR036259">
    <property type="entry name" value="MFS_trans_sf"/>
</dbReference>
<evidence type="ECO:0000256" key="4">
    <source>
        <dbReference type="ARBA" id="ARBA00023136"/>
    </source>
</evidence>
<sequence length="393" mass="39945">MGTPQQTDRDVVRSPLRSRPFVLLLLAAGGMFFGFALLVSVVPLWVVEHGSGEFSAGAVTGVFMTSTVLAQLMMSTLVRRFGYRAMAITGAVLLGAPASLLTLFTDWQPVLAVSFVRGIGFGIVTVCGSALIAELLPRGMLAKGSGVFGLAVGLPLLVGLPAGAWLAQNVGFAVVFVTGAALPLLGIVPLALLPRTTAHPEEDGRGTVPAARAVWRPWLVMLSGSVAFGALVTFLPIVFTESPLAGSAALLLMSATALVGRWLAGIWGDSARPTGKLLVAGLAATSTGLLGLAVGAGASGTAALVLGVSFVAVYGAGFGVIQNDALVVMFARVSAARASVAWNIAFDAGQGAGAAVVGAVVTLTGFPVAFAMLAALAILLVPVAWPRARYAVR</sequence>
<dbReference type="InterPro" id="IPR052714">
    <property type="entry name" value="MFS_Exporter"/>
</dbReference>
<feature type="transmembrane region" description="Helical" evidence="5">
    <location>
        <begin position="302"/>
        <end position="321"/>
    </location>
</feature>
<feature type="transmembrane region" description="Helical" evidence="5">
    <location>
        <begin position="214"/>
        <end position="238"/>
    </location>
</feature>
<accession>A0A838A301</accession>
<organism evidence="7 8">
    <name type="scientific">Haloechinothrix aidingensis</name>
    <dbReference type="NCBI Taxonomy" id="2752311"/>
    <lineage>
        <taxon>Bacteria</taxon>
        <taxon>Bacillati</taxon>
        <taxon>Actinomycetota</taxon>
        <taxon>Actinomycetes</taxon>
        <taxon>Pseudonocardiales</taxon>
        <taxon>Pseudonocardiaceae</taxon>
        <taxon>Haloechinothrix</taxon>
    </lineage>
</organism>
<name>A0A838A301_9PSEU</name>
<evidence type="ECO:0000259" key="6">
    <source>
        <dbReference type="PROSITE" id="PS50850"/>
    </source>
</evidence>
<keyword evidence="4 5" id="KW-0472">Membrane</keyword>
<dbReference type="AlphaFoldDB" id="A0A838A301"/>
<protein>
    <submittedName>
        <fullName evidence="7">MFS transporter</fullName>
    </submittedName>
</protein>
<dbReference type="Gene3D" id="1.20.1250.20">
    <property type="entry name" value="MFS general substrate transporter like domains"/>
    <property type="match status" value="1"/>
</dbReference>
<feature type="transmembrane region" description="Helical" evidence="5">
    <location>
        <begin position="110"/>
        <end position="133"/>
    </location>
</feature>
<dbReference type="SUPFAM" id="SSF103473">
    <property type="entry name" value="MFS general substrate transporter"/>
    <property type="match status" value="1"/>
</dbReference>